<keyword evidence="5" id="KW-1185">Reference proteome</keyword>
<feature type="region of interest" description="Disordered" evidence="1">
    <location>
        <begin position="115"/>
        <end position="138"/>
    </location>
</feature>
<gene>
    <name evidence="4" type="ORF">FRZ00_04540</name>
</gene>
<feature type="chain" id="PRO_5024839078" description="LPXTG cell wall anchor domain-containing protein" evidence="3">
    <location>
        <begin position="29"/>
        <end position="166"/>
    </location>
</feature>
<sequence>MRHRLRRARLRVRPTARATVAATATVMAATISGALLLCAFTAPGGTDPDAAARCAAGAPGACVGGAPLPGADRLEAETAQGDDQDPPPWPLGSATPTALPTDPALRARLPITVAPLSAARPADGDREQGHRGPPMSGDMALGGSLVLLGSGLALTVLYRSRTENDV</sequence>
<keyword evidence="2" id="KW-1133">Transmembrane helix</keyword>
<evidence type="ECO:0000313" key="4">
    <source>
        <dbReference type="EMBL" id="KAB7849912.1"/>
    </source>
</evidence>
<dbReference type="AlphaFoldDB" id="A0A5N5WCD4"/>
<dbReference type="EMBL" id="VOKX01000009">
    <property type="protein sequence ID" value="KAB7849912.1"/>
    <property type="molecule type" value="Genomic_DNA"/>
</dbReference>
<dbReference type="OrthoDB" id="10010070at2"/>
<keyword evidence="2" id="KW-0472">Membrane</keyword>
<feature type="transmembrane region" description="Helical" evidence="2">
    <location>
        <begin position="139"/>
        <end position="158"/>
    </location>
</feature>
<dbReference type="RefSeq" id="WP_004952433.1">
    <property type="nucleotide sequence ID" value="NZ_JBFADJ010000001.1"/>
</dbReference>
<dbReference type="Proteomes" id="UP000327000">
    <property type="component" value="Unassembled WGS sequence"/>
</dbReference>
<name>A0A5N5WCD4_STRMB</name>
<evidence type="ECO:0000313" key="5">
    <source>
        <dbReference type="Proteomes" id="UP000327000"/>
    </source>
</evidence>
<evidence type="ECO:0000256" key="3">
    <source>
        <dbReference type="SAM" id="SignalP"/>
    </source>
</evidence>
<reference evidence="4 5" key="1">
    <citation type="journal article" date="2019" name="Microb. Cell Fact.">
        <title>Exploring novel herbicidin analogues by transcriptional regulator overexpression and MS/MS molecular networking.</title>
        <authorList>
            <person name="Shi Y."/>
            <person name="Gu R."/>
            <person name="Li Y."/>
            <person name="Wang X."/>
            <person name="Ren W."/>
            <person name="Li X."/>
            <person name="Wang L."/>
            <person name="Xie Y."/>
            <person name="Hong B."/>
        </authorList>
    </citation>
    <scope>NUCLEOTIDE SEQUENCE [LARGE SCALE GENOMIC DNA]</scope>
    <source>
        <strain evidence="4 5">US-43</strain>
    </source>
</reference>
<feature type="region of interest" description="Disordered" evidence="1">
    <location>
        <begin position="65"/>
        <end position="100"/>
    </location>
</feature>
<proteinExistence type="predicted"/>
<feature type="signal peptide" evidence="3">
    <location>
        <begin position="1"/>
        <end position="28"/>
    </location>
</feature>
<accession>A0A5N5WCD4</accession>
<keyword evidence="2" id="KW-0812">Transmembrane</keyword>
<feature type="transmembrane region" description="Helical" evidence="2">
    <location>
        <begin position="20"/>
        <end position="42"/>
    </location>
</feature>
<evidence type="ECO:0008006" key="6">
    <source>
        <dbReference type="Google" id="ProtNLM"/>
    </source>
</evidence>
<keyword evidence="3" id="KW-0732">Signal</keyword>
<organism evidence="4 5">
    <name type="scientific">Streptomyces mobaraensis</name>
    <name type="common">Streptoverticillium mobaraense</name>
    <dbReference type="NCBI Taxonomy" id="35621"/>
    <lineage>
        <taxon>Bacteria</taxon>
        <taxon>Bacillati</taxon>
        <taxon>Actinomycetota</taxon>
        <taxon>Actinomycetes</taxon>
        <taxon>Kitasatosporales</taxon>
        <taxon>Streptomycetaceae</taxon>
        <taxon>Streptomyces</taxon>
    </lineage>
</organism>
<evidence type="ECO:0000256" key="2">
    <source>
        <dbReference type="SAM" id="Phobius"/>
    </source>
</evidence>
<evidence type="ECO:0000256" key="1">
    <source>
        <dbReference type="SAM" id="MobiDB-lite"/>
    </source>
</evidence>
<comment type="caution">
    <text evidence="4">The sequence shown here is derived from an EMBL/GenBank/DDBJ whole genome shotgun (WGS) entry which is preliminary data.</text>
</comment>
<protein>
    <recommendedName>
        <fullName evidence="6">LPXTG cell wall anchor domain-containing protein</fullName>
    </recommendedName>
</protein>